<evidence type="ECO:0000256" key="1">
    <source>
        <dbReference type="SAM" id="Phobius"/>
    </source>
</evidence>
<feature type="transmembrane region" description="Helical" evidence="1">
    <location>
        <begin position="93"/>
        <end position="115"/>
    </location>
</feature>
<dbReference type="EMBL" id="JAUQSZ010000002">
    <property type="protein sequence ID" value="MDO7841636.1"/>
    <property type="molecule type" value="Genomic_DNA"/>
</dbReference>
<comment type="caution">
    <text evidence="2">The sequence shown here is derived from an EMBL/GenBank/DDBJ whole genome shotgun (WGS) entry which is preliminary data.</text>
</comment>
<keyword evidence="1" id="KW-0472">Membrane</keyword>
<keyword evidence="1" id="KW-1133">Transmembrane helix</keyword>
<evidence type="ECO:0008006" key="4">
    <source>
        <dbReference type="Google" id="ProtNLM"/>
    </source>
</evidence>
<accession>A0ABT8ZVP4</accession>
<reference evidence="2" key="1">
    <citation type="submission" date="2023-07" db="EMBL/GenBank/DDBJ databases">
        <authorList>
            <person name="Kim M.K."/>
        </authorList>
    </citation>
    <scope>NUCLEOTIDE SEQUENCE</scope>
    <source>
        <strain evidence="2">CA1-15</strain>
    </source>
</reference>
<feature type="transmembrane region" description="Helical" evidence="1">
    <location>
        <begin position="135"/>
        <end position="155"/>
    </location>
</feature>
<protein>
    <recommendedName>
        <fullName evidence="4">DUF2306 domain-containing protein</fullName>
    </recommendedName>
</protein>
<proteinExistence type="predicted"/>
<feature type="transmembrane region" description="Helical" evidence="1">
    <location>
        <begin position="12"/>
        <end position="31"/>
    </location>
</feature>
<organism evidence="2 3">
    <name type="scientific">Sphingomonas immobilis</name>
    <dbReference type="NCBI Taxonomy" id="3063997"/>
    <lineage>
        <taxon>Bacteria</taxon>
        <taxon>Pseudomonadati</taxon>
        <taxon>Pseudomonadota</taxon>
        <taxon>Alphaproteobacteria</taxon>
        <taxon>Sphingomonadales</taxon>
        <taxon>Sphingomonadaceae</taxon>
        <taxon>Sphingomonas</taxon>
    </lineage>
</organism>
<keyword evidence="1" id="KW-0812">Transmembrane</keyword>
<keyword evidence="3" id="KW-1185">Reference proteome</keyword>
<dbReference type="RefSeq" id="WP_304560077.1">
    <property type="nucleotide sequence ID" value="NZ_JAUQSZ010000002.1"/>
</dbReference>
<feature type="transmembrane region" description="Helical" evidence="1">
    <location>
        <begin position="38"/>
        <end position="58"/>
    </location>
</feature>
<sequence>MVLGLSLPAFTLLHVAISLIAIAMGIVFFAALGRGRWLGTLGSLFILFTVLTSVTGFFFPPKPIGPPFIFAVVSLVLLAIAHYANTVARVRGFWWQVFIVTALAAQWLNMVVLVVQSYQKIPALHRIAPTGSEPAVLLTQGAVLLVILFFGWTSFRKPGAVPAR</sequence>
<feature type="transmembrane region" description="Helical" evidence="1">
    <location>
        <begin position="64"/>
        <end position="81"/>
    </location>
</feature>
<evidence type="ECO:0000313" key="2">
    <source>
        <dbReference type="EMBL" id="MDO7841636.1"/>
    </source>
</evidence>
<gene>
    <name evidence="2" type="ORF">Q5H94_04810</name>
</gene>
<dbReference type="Proteomes" id="UP001176468">
    <property type="component" value="Unassembled WGS sequence"/>
</dbReference>
<name>A0ABT8ZVP4_9SPHN</name>
<evidence type="ECO:0000313" key="3">
    <source>
        <dbReference type="Proteomes" id="UP001176468"/>
    </source>
</evidence>